<dbReference type="InterPro" id="IPR050059">
    <property type="entry name" value="ATP_synthase_B_chain"/>
</dbReference>
<evidence type="ECO:0000256" key="12">
    <source>
        <dbReference type="ARBA" id="ARBA00025198"/>
    </source>
</evidence>
<sequence>MILTQVTAAETEINPLVPHVPEIILGVIVIALLFVGVAKFIVPNFEKAYADRTAAIEGGIENANAKQAEADAKLAQLEAQLADARHEAARIREEAREQGAAIKAELRAEAQAEAERIVNAGKAQVEAERQAAAASLKTEVGSLATGLAGRIVGESLDDDERSSRVVERFLADLEAGVH</sequence>
<dbReference type="InterPro" id="IPR005864">
    <property type="entry name" value="ATP_synth_F0_bsu_bac"/>
</dbReference>
<accession>A0A1J4N1V2</accession>
<dbReference type="SUPFAM" id="SSF81573">
    <property type="entry name" value="F1F0 ATP synthase subunit B, membrane domain"/>
    <property type="match status" value="1"/>
</dbReference>
<evidence type="ECO:0000256" key="2">
    <source>
        <dbReference type="ARBA" id="ARBA00005513"/>
    </source>
</evidence>
<keyword evidence="10 14" id="KW-0472">Membrane</keyword>
<dbReference type="HAMAP" id="MF_01398">
    <property type="entry name" value="ATP_synth_b_bprime"/>
    <property type="match status" value="1"/>
</dbReference>
<comment type="similarity">
    <text evidence="2 14 15">Belongs to the ATPase B chain family.</text>
</comment>
<comment type="subcellular location">
    <subcellularLocation>
        <location evidence="1 14">Cell membrane</location>
        <topology evidence="1 14">Single-pass membrane protein</topology>
    </subcellularLocation>
</comment>
<keyword evidence="4 14" id="KW-1003">Cell membrane</keyword>
<name>A0A1J4N1V2_9ACTN</name>
<dbReference type="PANTHER" id="PTHR33445">
    <property type="entry name" value="ATP SYNTHASE SUBUNIT B', CHLOROPLASTIC"/>
    <property type="match status" value="1"/>
</dbReference>
<evidence type="ECO:0000256" key="4">
    <source>
        <dbReference type="ARBA" id="ARBA00022475"/>
    </source>
</evidence>
<comment type="function">
    <text evidence="12 14">F(1)F(0) ATP synthase produces ATP from ADP in the presence of a proton or sodium gradient. F-type ATPases consist of two structural domains, F(1) containing the extramembraneous catalytic core and F(0) containing the membrane proton channel, linked together by a central stalk and a peripheral stalk. During catalysis, ATP synthesis in the catalytic domain of F(1) is coupled via a rotary mechanism of the central stalk subunits to proton translocation.</text>
</comment>
<dbReference type="PANTHER" id="PTHR33445:SF1">
    <property type="entry name" value="ATP SYNTHASE SUBUNIT B"/>
    <property type="match status" value="1"/>
</dbReference>
<evidence type="ECO:0000256" key="3">
    <source>
        <dbReference type="ARBA" id="ARBA00022448"/>
    </source>
</evidence>
<dbReference type="InterPro" id="IPR002146">
    <property type="entry name" value="ATP_synth_b/b'su_bac/chlpt"/>
</dbReference>
<evidence type="ECO:0000256" key="11">
    <source>
        <dbReference type="ARBA" id="ARBA00023310"/>
    </source>
</evidence>
<organism evidence="17 18">
    <name type="scientific">Nocardioides luteus</name>
    <dbReference type="NCBI Taxonomy" id="1844"/>
    <lineage>
        <taxon>Bacteria</taxon>
        <taxon>Bacillati</taxon>
        <taxon>Actinomycetota</taxon>
        <taxon>Actinomycetes</taxon>
        <taxon>Propionibacteriales</taxon>
        <taxon>Nocardioidaceae</taxon>
        <taxon>Nocardioides</taxon>
    </lineage>
</organism>
<evidence type="ECO:0000256" key="16">
    <source>
        <dbReference type="SAM" id="Coils"/>
    </source>
</evidence>
<dbReference type="GO" id="GO:0045259">
    <property type="term" value="C:proton-transporting ATP synthase complex"/>
    <property type="evidence" value="ECO:0007669"/>
    <property type="project" value="UniProtKB-KW"/>
</dbReference>
<protein>
    <recommendedName>
        <fullName evidence="14">ATP synthase subunit b</fullName>
    </recommendedName>
    <alternativeName>
        <fullName evidence="14">ATP synthase F(0) sector subunit b</fullName>
    </alternativeName>
    <alternativeName>
        <fullName evidence="14">ATPase subunit I</fullName>
    </alternativeName>
    <alternativeName>
        <fullName evidence="14">F-type ATPase subunit b</fullName>
        <shortName evidence="14">F-ATPase subunit b</shortName>
    </alternativeName>
</protein>
<proteinExistence type="inferred from homology"/>
<keyword evidence="7 14" id="KW-0375">Hydrogen ion transport</keyword>
<dbReference type="Proteomes" id="UP000033772">
    <property type="component" value="Unassembled WGS sequence"/>
</dbReference>
<dbReference type="GO" id="GO:0046933">
    <property type="term" value="F:proton-transporting ATP synthase activity, rotational mechanism"/>
    <property type="evidence" value="ECO:0007669"/>
    <property type="project" value="UniProtKB-UniRule"/>
</dbReference>
<keyword evidence="18" id="KW-1185">Reference proteome</keyword>
<feature type="coiled-coil region" evidence="16">
    <location>
        <begin position="60"/>
        <end position="94"/>
    </location>
</feature>
<evidence type="ECO:0000256" key="6">
    <source>
        <dbReference type="ARBA" id="ARBA00022692"/>
    </source>
</evidence>
<dbReference type="InterPro" id="IPR028987">
    <property type="entry name" value="ATP_synth_B-like_membr_sf"/>
</dbReference>
<evidence type="ECO:0000256" key="13">
    <source>
        <dbReference type="ARBA" id="ARBA00025830"/>
    </source>
</evidence>
<keyword evidence="3 14" id="KW-0813">Transport</keyword>
<keyword evidence="6 14" id="KW-0812">Transmembrane</keyword>
<comment type="subunit">
    <text evidence="13 14">F-type ATPases have 2 components, F(1) - the catalytic core - and F(0) - the membrane proton channel. F(1) has five subunits: alpha(3), beta(3), gamma(1), delta(1), epsilon(1). F(0) has three main subunits: a(1), b(2) and c(10-14). The alpha and beta chains form an alternating ring which encloses part of the gamma chain. F(1) is attached to F(0) by a central stalk formed by the gamma and epsilon chains, while a peripheral stalk is formed by the delta and b chains.</text>
</comment>
<evidence type="ECO:0000313" key="18">
    <source>
        <dbReference type="Proteomes" id="UP000033772"/>
    </source>
</evidence>
<comment type="caution">
    <text evidence="17">The sequence shown here is derived from an EMBL/GenBank/DDBJ whole genome shotgun (WGS) entry which is preliminary data.</text>
</comment>
<dbReference type="NCBIfam" id="TIGR01144">
    <property type="entry name" value="ATP_synt_b"/>
    <property type="match status" value="1"/>
</dbReference>
<evidence type="ECO:0000256" key="14">
    <source>
        <dbReference type="HAMAP-Rule" id="MF_01398"/>
    </source>
</evidence>
<evidence type="ECO:0000256" key="10">
    <source>
        <dbReference type="ARBA" id="ARBA00023136"/>
    </source>
</evidence>
<evidence type="ECO:0000256" key="1">
    <source>
        <dbReference type="ARBA" id="ARBA00004162"/>
    </source>
</evidence>
<evidence type="ECO:0000256" key="9">
    <source>
        <dbReference type="ARBA" id="ARBA00023065"/>
    </source>
</evidence>
<dbReference type="AlphaFoldDB" id="A0A1J4N1V2"/>
<dbReference type="Pfam" id="PF00430">
    <property type="entry name" value="ATP-synt_B"/>
    <property type="match status" value="1"/>
</dbReference>
<keyword evidence="8 14" id="KW-1133">Transmembrane helix</keyword>
<dbReference type="EMBL" id="JZDQ02000037">
    <property type="protein sequence ID" value="OIJ24544.1"/>
    <property type="molecule type" value="Genomic_DNA"/>
</dbReference>
<comment type="function">
    <text evidence="14">Component of the F(0) channel, it forms part of the peripheral stalk, linking F(1) to F(0).</text>
</comment>
<evidence type="ECO:0000313" key="17">
    <source>
        <dbReference type="EMBL" id="OIJ24544.1"/>
    </source>
</evidence>
<evidence type="ECO:0000256" key="8">
    <source>
        <dbReference type="ARBA" id="ARBA00022989"/>
    </source>
</evidence>
<dbReference type="OrthoDB" id="5243563at2"/>
<gene>
    <name evidence="14" type="primary">atpF</name>
    <name evidence="17" type="ORF">UG56_022390</name>
</gene>
<dbReference type="GO" id="GO:0005886">
    <property type="term" value="C:plasma membrane"/>
    <property type="evidence" value="ECO:0007669"/>
    <property type="project" value="UniProtKB-SubCell"/>
</dbReference>
<dbReference type="STRING" id="1844.UG56_022390"/>
<keyword evidence="5 14" id="KW-0138">CF(0)</keyword>
<reference evidence="17" key="1">
    <citation type="submission" date="2016-10" db="EMBL/GenBank/DDBJ databases">
        <title>Draft Genome Sequence of Nocardioides luteus Strain BAFB, an Alkane-Degrading Bacterium Isolated from JP-7 Polluted Soil.</title>
        <authorList>
            <person name="Brown L."/>
            <person name="Ruiz O.N."/>
            <person name="Gunasekera T."/>
        </authorList>
    </citation>
    <scope>NUCLEOTIDE SEQUENCE [LARGE SCALE GENOMIC DNA]</scope>
    <source>
        <strain evidence="17">BAFB</strain>
    </source>
</reference>
<dbReference type="CDD" id="cd06503">
    <property type="entry name" value="ATP-synt_Fo_b"/>
    <property type="match status" value="1"/>
</dbReference>
<keyword evidence="11 14" id="KW-0066">ATP synthesis</keyword>
<keyword evidence="16" id="KW-0175">Coiled coil</keyword>
<feature type="transmembrane region" description="Helical" evidence="14">
    <location>
        <begin position="23"/>
        <end position="42"/>
    </location>
</feature>
<dbReference type="NCBIfam" id="NF004412">
    <property type="entry name" value="PRK05759.1-3"/>
    <property type="match status" value="1"/>
</dbReference>
<evidence type="ECO:0000256" key="7">
    <source>
        <dbReference type="ARBA" id="ARBA00022781"/>
    </source>
</evidence>
<evidence type="ECO:0000256" key="5">
    <source>
        <dbReference type="ARBA" id="ARBA00022547"/>
    </source>
</evidence>
<dbReference type="GO" id="GO:0046961">
    <property type="term" value="F:proton-transporting ATPase activity, rotational mechanism"/>
    <property type="evidence" value="ECO:0007669"/>
    <property type="project" value="TreeGrafter"/>
</dbReference>
<keyword evidence="9 14" id="KW-0406">Ion transport</keyword>
<evidence type="ECO:0000256" key="15">
    <source>
        <dbReference type="RuleBase" id="RU003848"/>
    </source>
</evidence>
<dbReference type="Gene3D" id="1.20.5.620">
    <property type="entry name" value="F1F0 ATP synthase subunit B, membrane domain"/>
    <property type="match status" value="1"/>
</dbReference>
<dbReference type="RefSeq" id="WP_045547372.1">
    <property type="nucleotide sequence ID" value="NZ_JZDQ02000037.1"/>
</dbReference>